<dbReference type="PROSITE" id="PS00109">
    <property type="entry name" value="PROTEIN_KINASE_TYR"/>
    <property type="match status" value="1"/>
</dbReference>
<accession>A0A6L9Y2Q7</accession>
<dbReference type="Gene3D" id="3.90.1200.10">
    <property type="match status" value="1"/>
</dbReference>
<comment type="similarity">
    <text evidence="1">Belongs to the methylthioribose kinase family.</text>
</comment>
<dbReference type="GO" id="GO:0005524">
    <property type="term" value="F:ATP binding"/>
    <property type="evidence" value="ECO:0007669"/>
    <property type="project" value="UniProtKB-KW"/>
</dbReference>
<evidence type="ECO:0000259" key="6">
    <source>
        <dbReference type="Pfam" id="PF01636"/>
    </source>
</evidence>
<dbReference type="Proteomes" id="UP000474967">
    <property type="component" value="Unassembled WGS sequence"/>
</dbReference>
<evidence type="ECO:0000256" key="4">
    <source>
        <dbReference type="ARBA" id="ARBA00022777"/>
    </source>
</evidence>
<dbReference type="InterPro" id="IPR002575">
    <property type="entry name" value="Aminoglycoside_PTrfase"/>
</dbReference>
<reference evidence="7 8" key="1">
    <citation type="journal article" date="2014" name="J. Microbiol.">
        <title>Diaminobutyricibacter tongyongensis gen. nov., sp. nov. and Homoserinibacter gongjuensis gen. nov., sp. nov. belong to the family Microbacteriaceae.</title>
        <authorList>
            <person name="Kim S.J."/>
            <person name="Ahn J.H."/>
            <person name="Weon H.Y."/>
            <person name="Hamada M."/>
            <person name="Suzuki K."/>
            <person name="Kwon S.W."/>
        </authorList>
    </citation>
    <scope>NUCLEOTIDE SEQUENCE [LARGE SCALE GENOMIC DNA]</scope>
    <source>
        <strain evidence="7 8">NBRC 108724</strain>
    </source>
</reference>
<dbReference type="PANTHER" id="PTHR34273:SF2">
    <property type="entry name" value="METHYLTHIORIBOSE KINASE"/>
    <property type="match status" value="1"/>
</dbReference>
<sequence>MMQATRAVPAELADFLRRNGLLPGPGAPEGLPLTGGVSSEIWLVRSGEAELVVKQPLEELKVGDWHAPLTRSRYEAEWLRVVGDLVPGACPRILASDPQENLLAMEYLEPEDYPVWKSELFAGRIDPDVATGVGDRLGRIHRMSAARPDLAQDFDTSDLFAALRIQPYLEHTGARHPELAPALERIAARTLSTRLALVHGDVSPKNILVGPDGPVFLDAECAWWGDPAFDLAFCLNHLLLKYLVLDTHRPAVEASYGALIASYLPHVEWESRDLLLSRTAELLPALLLARVDGRSPAEYLTPAHHDAVRAFATPNIHTPLRDPRTVFSAWKDALS</sequence>
<evidence type="ECO:0000256" key="1">
    <source>
        <dbReference type="ARBA" id="ARBA00010165"/>
    </source>
</evidence>
<dbReference type="AlphaFoldDB" id="A0A6L9Y2Q7"/>
<protein>
    <submittedName>
        <fullName evidence="7">Phosphotransferase</fullName>
    </submittedName>
</protein>
<dbReference type="SUPFAM" id="SSF56112">
    <property type="entry name" value="Protein kinase-like (PK-like)"/>
    <property type="match status" value="1"/>
</dbReference>
<proteinExistence type="inferred from homology"/>
<comment type="caution">
    <text evidence="7">The sequence shown here is derived from an EMBL/GenBank/DDBJ whole genome shotgun (WGS) entry which is preliminary data.</text>
</comment>
<keyword evidence="2 7" id="KW-0808">Transferase</keyword>
<dbReference type="Gene3D" id="3.30.200.20">
    <property type="entry name" value="Phosphorylase Kinase, domain 1"/>
    <property type="match status" value="1"/>
</dbReference>
<dbReference type="PANTHER" id="PTHR34273">
    <property type="entry name" value="METHYLTHIORIBOSE KINASE"/>
    <property type="match status" value="1"/>
</dbReference>
<evidence type="ECO:0000313" key="8">
    <source>
        <dbReference type="Proteomes" id="UP000474967"/>
    </source>
</evidence>
<dbReference type="EMBL" id="JAAGWY010000006">
    <property type="protein sequence ID" value="NEN07971.1"/>
    <property type="molecule type" value="Genomic_DNA"/>
</dbReference>
<evidence type="ECO:0000256" key="2">
    <source>
        <dbReference type="ARBA" id="ARBA00022679"/>
    </source>
</evidence>
<gene>
    <name evidence="7" type="ORF">G3T36_19105</name>
</gene>
<dbReference type="GO" id="GO:0004672">
    <property type="term" value="F:protein kinase activity"/>
    <property type="evidence" value="ECO:0007669"/>
    <property type="project" value="InterPro"/>
</dbReference>
<name>A0A6L9Y2Q7_9MICO</name>
<keyword evidence="3" id="KW-0547">Nucleotide-binding</keyword>
<dbReference type="InterPro" id="IPR008266">
    <property type="entry name" value="Tyr_kinase_AS"/>
</dbReference>
<dbReference type="RefSeq" id="WP_163291473.1">
    <property type="nucleotide sequence ID" value="NZ_JAAGWY010000006.1"/>
</dbReference>
<keyword evidence="4" id="KW-0418">Kinase</keyword>
<dbReference type="InterPro" id="IPR011009">
    <property type="entry name" value="Kinase-like_dom_sf"/>
</dbReference>
<evidence type="ECO:0000256" key="3">
    <source>
        <dbReference type="ARBA" id="ARBA00022741"/>
    </source>
</evidence>
<evidence type="ECO:0000313" key="7">
    <source>
        <dbReference type="EMBL" id="NEN07971.1"/>
    </source>
</evidence>
<organism evidence="7 8">
    <name type="scientific">Leifsonia tongyongensis</name>
    <dbReference type="NCBI Taxonomy" id="1268043"/>
    <lineage>
        <taxon>Bacteria</taxon>
        <taxon>Bacillati</taxon>
        <taxon>Actinomycetota</taxon>
        <taxon>Actinomycetes</taxon>
        <taxon>Micrococcales</taxon>
        <taxon>Microbacteriaceae</taxon>
        <taxon>Leifsonia</taxon>
    </lineage>
</organism>
<keyword evidence="8" id="KW-1185">Reference proteome</keyword>
<feature type="domain" description="Aminoglycoside phosphotransferase" evidence="6">
    <location>
        <begin position="32"/>
        <end position="237"/>
    </location>
</feature>
<keyword evidence="5" id="KW-0067">ATP-binding</keyword>
<evidence type="ECO:0000256" key="5">
    <source>
        <dbReference type="ARBA" id="ARBA00022840"/>
    </source>
</evidence>
<dbReference type="Pfam" id="PF01636">
    <property type="entry name" value="APH"/>
    <property type="match status" value="1"/>
</dbReference>